<reference evidence="9" key="1">
    <citation type="journal article" date="2018" name="Nat. Microbiol.">
        <title>Leveraging single-cell genomics to expand the fungal tree of life.</title>
        <authorList>
            <person name="Ahrendt S.R."/>
            <person name="Quandt C.A."/>
            <person name="Ciobanu D."/>
            <person name="Clum A."/>
            <person name="Salamov A."/>
            <person name="Andreopoulos B."/>
            <person name="Cheng J.F."/>
            <person name="Woyke T."/>
            <person name="Pelin A."/>
            <person name="Henrissat B."/>
            <person name="Reynolds N.K."/>
            <person name="Benny G.L."/>
            <person name="Smith M.E."/>
            <person name="James T.Y."/>
            <person name="Grigoriev I.V."/>
        </authorList>
    </citation>
    <scope>NUCLEOTIDE SEQUENCE [LARGE SCALE GENOMIC DNA]</scope>
    <source>
        <strain evidence="9">CSF55</strain>
    </source>
</reference>
<comment type="subunit">
    <text evidence="7">Part of the multisubunit transport protein particle (TRAPP) complex.</text>
</comment>
<gene>
    <name evidence="8" type="ORF">ROZALSC1DRAFT_18025</name>
</gene>
<dbReference type="GO" id="GO:0006888">
    <property type="term" value="P:endoplasmic reticulum to Golgi vesicle-mediated transport"/>
    <property type="evidence" value="ECO:0007669"/>
    <property type="project" value="UniProtKB-UniRule"/>
</dbReference>
<evidence type="ECO:0000256" key="1">
    <source>
        <dbReference type="ARBA" id="ARBA00004555"/>
    </source>
</evidence>
<evidence type="ECO:0000256" key="6">
    <source>
        <dbReference type="ARBA" id="ARBA00038179"/>
    </source>
</evidence>
<keyword evidence="4 7" id="KW-0931">ER-Golgi transport</keyword>
<evidence type="ECO:0000256" key="4">
    <source>
        <dbReference type="ARBA" id="ARBA00022892"/>
    </source>
</evidence>
<protein>
    <recommendedName>
        <fullName evidence="7">Trafficking protein particle complex subunit</fullName>
    </recommendedName>
</protein>
<feature type="non-terminal residue" evidence="8">
    <location>
        <position position="125"/>
    </location>
</feature>
<dbReference type="Proteomes" id="UP000281549">
    <property type="component" value="Unassembled WGS sequence"/>
</dbReference>
<dbReference type="PANTHER" id="PTHR23249:SF15">
    <property type="entry name" value="TRAFFICKING PROTEIN PARTICLE COMPLEX SUBUNIT 4"/>
    <property type="match status" value="1"/>
</dbReference>
<comment type="subcellular location">
    <subcellularLocation>
        <location evidence="7">Endoplasmic reticulum</location>
    </subcellularLocation>
    <subcellularLocation>
        <location evidence="7">Golgi apparatus</location>
        <location evidence="7">cis-Golgi network</location>
    </subcellularLocation>
    <subcellularLocation>
        <location evidence="1">Golgi apparatus</location>
    </subcellularLocation>
</comment>
<dbReference type="AlphaFoldDB" id="A0A4P9YA38"/>
<dbReference type="EMBL" id="ML007037">
    <property type="protein sequence ID" value="RKP16077.1"/>
    <property type="molecule type" value="Genomic_DNA"/>
</dbReference>
<evidence type="ECO:0000313" key="8">
    <source>
        <dbReference type="EMBL" id="RKP16077.1"/>
    </source>
</evidence>
<dbReference type="CDD" id="cd14856">
    <property type="entry name" value="TRAPPC4_synbindin"/>
    <property type="match status" value="1"/>
</dbReference>
<dbReference type="SMART" id="SM01399">
    <property type="entry name" value="Sybindin"/>
    <property type="match status" value="1"/>
</dbReference>
<keyword evidence="2 7" id="KW-0813">Transport</keyword>
<dbReference type="InterPro" id="IPR011012">
    <property type="entry name" value="Longin-like_dom_sf"/>
</dbReference>
<accession>A0A4P9YA38</accession>
<evidence type="ECO:0000256" key="2">
    <source>
        <dbReference type="ARBA" id="ARBA00022448"/>
    </source>
</evidence>
<dbReference type="Gene3D" id="3.30.450.70">
    <property type="match status" value="1"/>
</dbReference>
<dbReference type="Pfam" id="PF04099">
    <property type="entry name" value="Sybindin"/>
    <property type="match status" value="1"/>
</dbReference>
<evidence type="ECO:0000256" key="5">
    <source>
        <dbReference type="ARBA" id="ARBA00023034"/>
    </source>
</evidence>
<organism evidence="8 9">
    <name type="scientific">Rozella allomycis (strain CSF55)</name>
    <dbReference type="NCBI Taxonomy" id="988480"/>
    <lineage>
        <taxon>Eukaryota</taxon>
        <taxon>Fungi</taxon>
        <taxon>Fungi incertae sedis</taxon>
        <taxon>Cryptomycota</taxon>
        <taxon>Cryptomycota incertae sedis</taxon>
        <taxon>Rozella</taxon>
    </lineage>
</organism>
<keyword evidence="3 7" id="KW-0256">Endoplasmic reticulum</keyword>
<dbReference type="GO" id="GO:0005794">
    <property type="term" value="C:Golgi apparatus"/>
    <property type="evidence" value="ECO:0007669"/>
    <property type="project" value="UniProtKB-SubCell"/>
</dbReference>
<proteinExistence type="inferred from homology"/>
<keyword evidence="5 7" id="KW-0333">Golgi apparatus</keyword>
<evidence type="ECO:0000256" key="7">
    <source>
        <dbReference type="RuleBase" id="RU366065"/>
    </source>
</evidence>
<name>A0A4P9YA38_ROZAC</name>
<dbReference type="SUPFAM" id="SSF64356">
    <property type="entry name" value="SNARE-like"/>
    <property type="match status" value="1"/>
</dbReference>
<dbReference type="InterPro" id="IPR007233">
    <property type="entry name" value="TRAPPC"/>
</dbReference>
<evidence type="ECO:0000313" key="9">
    <source>
        <dbReference type="Proteomes" id="UP000281549"/>
    </source>
</evidence>
<dbReference type="GO" id="GO:0030008">
    <property type="term" value="C:TRAPP complex"/>
    <property type="evidence" value="ECO:0007669"/>
    <property type="project" value="UniProtKB-UniRule"/>
</dbReference>
<dbReference type="GO" id="GO:0005783">
    <property type="term" value="C:endoplasmic reticulum"/>
    <property type="evidence" value="ECO:0007669"/>
    <property type="project" value="UniProtKB-SubCell"/>
</dbReference>
<sequence>MIYSLYIVNKSGGLSYQRDFNESGHPKLSINDYLVLASTFQSVHAISAQISPVTGSSGIEVLEAETFKLHCHQTPTVGVKFLITTDFNQNNVEFVTKKIYEVYSDFVMKNPFQTLEMPIKCDLFN</sequence>
<comment type="similarity">
    <text evidence="6">Belongs to the TRAPP small subunits family. TRAPPC4 subfamily.</text>
</comment>
<dbReference type="FunFam" id="3.30.450.70:FF:000007">
    <property type="entry name" value="Putative sybindin-like family protein"/>
    <property type="match status" value="1"/>
</dbReference>
<dbReference type="PANTHER" id="PTHR23249">
    <property type="entry name" value="TRAFFICKING PROTEIN PARTICLE COMPLEX SUBUNIT"/>
    <property type="match status" value="1"/>
</dbReference>
<evidence type="ECO:0000256" key="3">
    <source>
        <dbReference type="ARBA" id="ARBA00022824"/>
    </source>
</evidence>